<dbReference type="InterPro" id="IPR052763">
    <property type="entry name" value="DnaJ_C4"/>
</dbReference>
<dbReference type="Gene3D" id="1.10.287.110">
    <property type="entry name" value="DnaJ domain"/>
    <property type="match status" value="1"/>
</dbReference>
<dbReference type="SMART" id="SM00271">
    <property type="entry name" value="DnaJ"/>
    <property type="match status" value="1"/>
</dbReference>
<dbReference type="Pfam" id="PF00226">
    <property type="entry name" value="DnaJ"/>
    <property type="match status" value="1"/>
</dbReference>
<dbReference type="AlphaFoldDB" id="A0A0B2V0E2"/>
<sequence>MPWCSLWLLIGARRAVSYLPRRKSYYEILGVRRDASDEEIKQAFVRRSQQLHPDGVEYKAEVKKSRDRYVPDLSPTEQFMRLKQAYDVLRKPNMRKEYDRELRWGRNELGSDELADMTVTEESTKSLQVTRTVMRGVRVAGQREHFFDPSVEHAKLQKNKKFAYAAVTLIFFVVMADGAYIRYLSSRQKGSPMRPISVS</sequence>
<dbReference type="PANTHER" id="PTHR44825:SF1">
    <property type="entry name" value="DNAJ HOMOLOG SUBFAMILY C MEMBER 4"/>
    <property type="match status" value="1"/>
</dbReference>
<reference evidence="4 5" key="1">
    <citation type="submission" date="2014-11" db="EMBL/GenBank/DDBJ databases">
        <title>Genetic blueprint of the zoonotic pathogen Toxocara canis.</title>
        <authorList>
            <person name="Zhu X.-Q."/>
            <person name="Korhonen P.K."/>
            <person name="Cai H."/>
            <person name="Young N.D."/>
            <person name="Nejsum P."/>
            <person name="von Samson-Himmelstjerna G."/>
            <person name="Boag P.R."/>
            <person name="Tan P."/>
            <person name="Li Q."/>
            <person name="Min J."/>
            <person name="Yang Y."/>
            <person name="Wang X."/>
            <person name="Fang X."/>
            <person name="Hall R.S."/>
            <person name="Hofmann A."/>
            <person name="Sternberg P.W."/>
            <person name="Jex A.R."/>
            <person name="Gasser R.B."/>
        </authorList>
    </citation>
    <scope>NUCLEOTIDE SEQUENCE [LARGE SCALE GENOMIC DNA]</scope>
    <source>
        <strain evidence="4">PN_DK_2014</strain>
    </source>
</reference>
<feature type="transmembrane region" description="Helical" evidence="1">
    <location>
        <begin position="162"/>
        <end position="184"/>
    </location>
</feature>
<dbReference type="PROSITE" id="PS50076">
    <property type="entry name" value="DNAJ_2"/>
    <property type="match status" value="1"/>
</dbReference>
<comment type="caution">
    <text evidence="4">The sequence shown here is derived from an EMBL/GenBank/DDBJ whole genome shotgun (WGS) entry which is preliminary data.</text>
</comment>
<keyword evidence="2" id="KW-0732">Signal</keyword>
<keyword evidence="1" id="KW-0472">Membrane</keyword>
<gene>
    <name evidence="4" type="primary">dnaJ</name>
    <name evidence="4" type="ORF">Tcan_08595</name>
</gene>
<dbReference type="OrthoDB" id="376357at2759"/>
<keyword evidence="5" id="KW-1185">Reference proteome</keyword>
<evidence type="ECO:0000256" key="2">
    <source>
        <dbReference type="SAM" id="SignalP"/>
    </source>
</evidence>
<dbReference type="STRING" id="6265.A0A0B2V0E2"/>
<dbReference type="Proteomes" id="UP000031036">
    <property type="component" value="Unassembled WGS sequence"/>
</dbReference>
<proteinExistence type="predicted"/>
<keyword evidence="1" id="KW-0812">Transmembrane</keyword>
<protein>
    <submittedName>
        <fullName evidence="4">Chaperone protein DnaJ</fullName>
    </submittedName>
</protein>
<feature type="chain" id="PRO_5002095213" evidence="2">
    <location>
        <begin position="18"/>
        <end position="199"/>
    </location>
</feature>
<accession>A0A0B2V0E2</accession>
<evidence type="ECO:0000259" key="3">
    <source>
        <dbReference type="PROSITE" id="PS50076"/>
    </source>
</evidence>
<evidence type="ECO:0000313" key="4">
    <source>
        <dbReference type="EMBL" id="KHN74550.1"/>
    </source>
</evidence>
<dbReference type="SUPFAM" id="SSF46565">
    <property type="entry name" value="Chaperone J-domain"/>
    <property type="match status" value="1"/>
</dbReference>
<keyword evidence="1" id="KW-1133">Transmembrane helix</keyword>
<feature type="signal peptide" evidence="2">
    <location>
        <begin position="1"/>
        <end position="17"/>
    </location>
</feature>
<dbReference type="InterPro" id="IPR036869">
    <property type="entry name" value="J_dom_sf"/>
</dbReference>
<organism evidence="4 5">
    <name type="scientific">Toxocara canis</name>
    <name type="common">Canine roundworm</name>
    <dbReference type="NCBI Taxonomy" id="6265"/>
    <lineage>
        <taxon>Eukaryota</taxon>
        <taxon>Metazoa</taxon>
        <taxon>Ecdysozoa</taxon>
        <taxon>Nematoda</taxon>
        <taxon>Chromadorea</taxon>
        <taxon>Rhabditida</taxon>
        <taxon>Spirurina</taxon>
        <taxon>Ascaridomorpha</taxon>
        <taxon>Ascaridoidea</taxon>
        <taxon>Toxocaridae</taxon>
        <taxon>Toxocara</taxon>
    </lineage>
</organism>
<dbReference type="CDD" id="cd06257">
    <property type="entry name" value="DnaJ"/>
    <property type="match status" value="1"/>
</dbReference>
<feature type="domain" description="J" evidence="3">
    <location>
        <begin position="24"/>
        <end position="102"/>
    </location>
</feature>
<dbReference type="InterPro" id="IPR001623">
    <property type="entry name" value="DnaJ_domain"/>
</dbReference>
<dbReference type="EMBL" id="JPKZ01002897">
    <property type="protein sequence ID" value="KHN74550.1"/>
    <property type="molecule type" value="Genomic_DNA"/>
</dbReference>
<dbReference type="PRINTS" id="PR00625">
    <property type="entry name" value="JDOMAIN"/>
</dbReference>
<dbReference type="PANTHER" id="PTHR44825">
    <property type="match status" value="1"/>
</dbReference>
<evidence type="ECO:0000256" key="1">
    <source>
        <dbReference type="SAM" id="Phobius"/>
    </source>
</evidence>
<evidence type="ECO:0000313" key="5">
    <source>
        <dbReference type="Proteomes" id="UP000031036"/>
    </source>
</evidence>
<name>A0A0B2V0E2_TOXCA</name>